<dbReference type="AlphaFoldDB" id="A0A1H2ZXN5"/>
<evidence type="ECO:0000256" key="1">
    <source>
        <dbReference type="SAM" id="Phobius"/>
    </source>
</evidence>
<reference evidence="2 3" key="1">
    <citation type="submission" date="2016-10" db="EMBL/GenBank/DDBJ databases">
        <authorList>
            <person name="de Groot N.N."/>
        </authorList>
    </citation>
    <scope>NUCLEOTIDE SEQUENCE [LARGE SCALE GENOMIC DNA]</scope>
    <source>
        <strain evidence="2 3">DSM 3756</strain>
    </source>
</reference>
<organism evidence="2 3">
    <name type="scientific">Haloarcula vallismortis</name>
    <name type="common">Halobacterium vallismortis</name>
    <dbReference type="NCBI Taxonomy" id="28442"/>
    <lineage>
        <taxon>Archaea</taxon>
        <taxon>Methanobacteriati</taxon>
        <taxon>Methanobacteriota</taxon>
        <taxon>Stenosarchaea group</taxon>
        <taxon>Halobacteria</taxon>
        <taxon>Halobacteriales</taxon>
        <taxon>Haloarculaceae</taxon>
        <taxon>Haloarcula</taxon>
    </lineage>
</organism>
<proteinExistence type="predicted"/>
<evidence type="ECO:0000313" key="3">
    <source>
        <dbReference type="Proteomes" id="UP000182573"/>
    </source>
</evidence>
<protein>
    <submittedName>
        <fullName evidence="2">Uncharacterized protein</fullName>
    </submittedName>
</protein>
<gene>
    <name evidence="2" type="ORF">SAMN05443574_11921</name>
</gene>
<keyword evidence="1" id="KW-0812">Transmembrane</keyword>
<dbReference type="STRING" id="28442.SAMN05443574_11921"/>
<dbReference type="EMBL" id="FNOF01000019">
    <property type="protein sequence ID" value="SDX21698.1"/>
    <property type="molecule type" value="Genomic_DNA"/>
</dbReference>
<sequence>MSGSGEPTNDSQKQSKPSGLRRWIVSLLGADSVLHRSVGVSVESIIEFLVFGMLAAVFTGVVTILHLGTDFTLPAYPASIVFVWSGTVIEIWKQKTGFLTLNNTVERDS</sequence>
<name>A0A1H2ZXN5_HALVA</name>
<keyword evidence="1" id="KW-1133">Transmembrane helix</keyword>
<feature type="transmembrane region" description="Helical" evidence="1">
    <location>
        <begin position="45"/>
        <end position="67"/>
    </location>
</feature>
<accession>A0A1H2ZXN5</accession>
<dbReference type="Proteomes" id="UP000182573">
    <property type="component" value="Unassembled WGS sequence"/>
</dbReference>
<evidence type="ECO:0000313" key="2">
    <source>
        <dbReference type="EMBL" id="SDX21698.1"/>
    </source>
</evidence>
<keyword evidence="1" id="KW-0472">Membrane</keyword>